<dbReference type="AlphaFoldDB" id="A0A6G1G0M6"/>
<evidence type="ECO:0000256" key="1">
    <source>
        <dbReference type="SAM" id="MobiDB-lite"/>
    </source>
</evidence>
<reference evidence="2 4" key="1">
    <citation type="submission" date="2020-01" db="EMBL/GenBank/DDBJ databases">
        <authorList>
            <consortium name="DOE Joint Genome Institute"/>
            <person name="Haridas S."/>
            <person name="Albert R."/>
            <person name="Binder M."/>
            <person name="Bloem J."/>
            <person name="Labutti K."/>
            <person name="Salamov A."/>
            <person name="Andreopoulos B."/>
            <person name="Baker S.E."/>
            <person name="Barry K."/>
            <person name="Bills G."/>
            <person name="Bluhm B.H."/>
            <person name="Cannon C."/>
            <person name="Castanera R."/>
            <person name="Culley D.E."/>
            <person name="Daum C."/>
            <person name="Ezra D."/>
            <person name="Gonzalez J.B."/>
            <person name="Henrissat B."/>
            <person name="Kuo A."/>
            <person name="Liang C."/>
            <person name="Lipzen A."/>
            <person name="Lutzoni F."/>
            <person name="Magnuson J."/>
            <person name="Mondo S."/>
            <person name="Nolan M."/>
            <person name="Ohm R."/>
            <person name="Pangilinan J."/>
            <person name="Park H.-J."/>
            <person name="Ramirez L."/>
            <person name="Alfaro M."/>
            <person name="Sun H."/>
            <person name="Tritt A."/>
            <person name="Yoshinaga Y."/>
            <person name="Zwiers L.-H."/>
            <person name="Turgeon B.G."/>
            <person name="Goodwin S.B."/>
            <person name="Spatafora J.W."/>
            <person name="Crous P.W."/>
            <person name="Grigoriev I.V."/>
        </authorList>
    </citation>
    <scope>NUCLEOTIDE SEQUENCE</scope>
    <source>
        <strain evidence="2 4">CBS 781.70</strain>
    </source>
</reference>
<protein>
    <submittedName>
        <fullName evidence="2 4">Uncharacterized protein</fullName>
    </submittedName>
</protein>
<feature type="compositionally biased region" description="Acidic residues" evidence="1">
    <location>
        <begin position="814"/>
        <end position="840"/>
    </location>
</feature>
<feature type="compositionally biased region" description="Polar residues" evidence="1">
    <location>
        <begin position="234"/>
        <end position="256"/>
    </location>
</feature>
<reference evidence="4" key="3">
    <citation type="submission" date="2025-04" db="UniProtKB">
        <authorList>
            <consortium name="RefSeq"/>
        </authorList>
    </citation>
    <scope>IDENTIFICATION</scope>
    <source>
        <strain evidence="4">CBS 781.70</strain>
    </source>
</reference>
<feature type="compositionally biased region" description="Acidic residues" evidence="1">
    <location>
        <begin position="571"/>
        <end position="583"/>
    </location>
</feature>
<evidence type="ECO:0000313" key="3">
    <source>
        <dbReference type="Proteomes" id="UP000504638"/>
    </source>
</evidence>
<dbReference type="RefSeq" id="XP_033533112.1">
    <property type="nucleotide sequence ID" value="XM_033683081.1"/>
</dbReference>
<organism evidence="2">
    <name type="scientific">Eremomyces bilateralis CBS 781.70</name>
    <dbReference type="NCBI Taxonomy" id="1392243"/>
    <lineage>
        <taxon>Eukaryota</taxon>
        <taxon>Fungi</taxon>
        <taxon>Dikarya</taxon>
        <taxon>Ascomycota</taxon>
        <taxon>Pezizomycotina</taxon>
        <taxon>Dothideomycetes</taxon>
        <taxon>Dothideomycetes incertae sedis</taxon>
        <taxon>Eremomycetales</taxon>
        <taxon>Eremomycetaceae</taxon>
        <taxon>Eremomyces</taxon>
    </lineage>
</organism>
<feature type="compositionally biased region" description="Acidic residues" evidence="1">
    <location>
        <begin position="470"/>
        <end position="479"/>
    </location>
</feature>
<dbReference type="EMBL" id="ML975161">
    <property type="protein sequence ID" value="KAF1811481.1"/>
    <property type="molecule type" value="Genomic_DNA"/>
</dbReference>
<feature type="region of interest" description="Disordered" evidence="1">
    <location>
        <begin position="1"/>
        <end position="120"/>
    </location>
</feature>
<feature type="compositionally biased region" description="Acidic residues" evidence="1">
    <location>
        <begin position="687"/>
        <end position="710"/>
    </location>
</feature>
<sequence length="878" mass="95657">MAASISHPVPKLEITDVDDDMEISSDVGRADNDDIDIDIDVGGDHDFDYMLEDTFSETGNTRDQPPPSPSKDDVMVDESYSGAERGNTTDIEITDGPDEHLFDVGDYGVDPMGSTSLTSGVQEQDVDIQEASTPNEVDHITHGTDTQLAHDDLEFDDNLDDEQIHDTTNDEIHVDTEGTGDPQQEVDTTDSAQNILALANDGSTVHTGQPHADDQTVDTHPRQGNSPQHEEPAGTSQILAPTSGEPQVSTHSQSESLDPAVGQPSATDTVNDVSHPAPESETFDSRIESGEKSAETALAEDLNSVLRSTLTHHPVIVIYDHSEISLFPPAEGESSETYFLHDESLMNACIRDLLQECRHVLGETIGNEEELEIEVEELGLRLNEDSIHCANVTLAEVLTVYLQLQRHDGAASPYPLYMTLTSHLRFSSQLASLKDAAAQGKGLSQCVQHTPAEEPHEEYDAGQSEHDEHEGEETGQTELDDSHQLEVANSQDEPTQPQVQQPEEHAEAPLEEVGQEFESGDIEYHDNDFDEEAGAEDEPVEEQETLPADDYEPAEEIAEDDQPAKKQEETLPADEYEPTEEVAETSVAEPKGSTSITDEGKPEHPNEPAVQDNEEQGETVEIEHPEFADDLIDYFDDEEGHDEGSSGSLTVQGDIAEAQEPECALKNGQPAQASQIEGAEPAPEEPGPNDEDNTADEYDDFLEEPEETKEEDQPADTRLDVPKADATQDTILEPGEGAQSNEQNEGEGPSTVENLDRTGVEDFDFATGEADDTHFDAGNDENGQAWNNVFDDGDESEAVEATVGQPFTVPEGSTGDDEFDFVDDLDGDEEDDAVDLEVAEQDPKHGHDSPLGKRSWSEHNEGAAGQVDDQDMKRARPS</sequence>
<feature type="region of interest" description="Disordered" evidence="1">
    <location>
        <begin position="451"/>
        <end position="878"/>
    </location>
</feature>
<dbReference type="InterPro" id="IPR018822">
    <property type="entry name" value="UPF0646"/>
</dbReference>
<name>A0A6G1G0M6_9PEZI</name>
<feature type="compositionally biased region" description="Acidic residues" evidence="1">
    <location>
        <begin position="628"/>
        <end position="641"/>
    </location>
</feature>
<dbReference type="Pfam" id="PF10336">
    <property type="entry name" value="DUF2420"/>
    <property type="match status" value="1"/>
</dbReference>
<feature type="region of interest" description="Disordered" evidence="1">
    <location>
        <begin position="202"/>
        <end position="290"/>
    </location>
</feature>
<evidence type="ECO:0000313" key="4">
    <source>
        <dbReference type="RefSeq" id="XP_033533112.1"/>
    </source>
</evidence>
<dbReference type="Proteomes" id="UP000504638">
    <property type="component" value="Unplaced"/>
</dbReference>
<evidence type="ECO:0000313" key="2">
    <source>
        <dbReference type="EMBL" id="KAF1811481.1"/>
    </source>
</evidence>
<keyword evidence="3" id="KW-1185">Reference proteome</keyword>
<reference evidence="4" key="2">
    <citation type="submission" date="2020-04" db="EMBL/GenBank/DDBJ databases">
        <authorList>
            <consortium name="NCBI Genome Project"/>
        </authorList>
    </citation>
    <scope>NUCLEOTIDE SEQUENCE</scope>
    <source>
        <strain evidence="4">CBS 781.70</strain>
    </source>
</reference>
<dbReference type="GeneID" id="54423651"/>
<feature type="compositionally biased region" description="Acidic residues" evidence="1">
    <location>
        <begin position="528"/>
        <end position="561"/>
    </location>
</feature>
<accession>A0A6G1G0M6</accession>
<feature type="compositionally biased region" description="Low complexity" evidence="1">
    <location>
        <begin position="491"/>
        <end position="501"/>
    </location>
</feature>
<proteinExistence type="predicted"/>
<feature type="compositionally biased region" description="Basic and acidic residues" evidence="1">
    <location>
        <begin position="841"/>
        <end position="861"/>
    </location>
</feature>
<dbReference type="OrthoDB" id="5339076at2759"/>
<feature type="compositionally biased region" description="Acidic residues" evidence="1">
    <location>
        <begin position="509"/>
        <end position="521"/>
    </location>
</feature>
<feature type="compositionally biased region" description="Basic and acidic residues" evidence="1">
    <location>
        <begin position="711"/>
        <end position="723"/>
    </location>
</feature>
<gene>
    <name evidence="2 4" type="ORF">P152DRAFT_57316</name>
</gene>
<feature type="compositionally biased region" description="Basic and acidic residues" evidence="1">
    <location>
        <begin position="211"/>
        <end position="221"/>
    </location>
</feature>